<evidence type="ECO:0000313" key="2">
    <source>
        <dbReference type="Proteomes" id="UP000275408"/>
    </source>
</evidence>
<reference evidence="1 2" key="1">
    <citation type="journal article" date="2018" name="Sci. Rep.">
        <title>Comparative analysis of the Pocillopora damicornis genome highlights role of immune system in coral evolution.</title>
        <authorList>
            <person name="Cunning R."/>
            <person name="Bay R.A."/>
            <person name="Gillette P."/>
            <person name="Baker A.C."/>
            <person name="Traylor-Knowles N."/>
        </authorList>
    </citation>
    <scope>NUCLEOTIDE SEQUENCE [LARGE SCALE GENOMIC DNA]</scope>
    <source>
        <strain evidence="1">RSMAS</strain>
        <tissue evidence="1">Whole animal</tissue>
    </source>
</reference>
<keyword evidence="2" id="KW-1185">Reference proteome</keyword>
<comment type="caution">
    <text evidence="1">The sequence shown here is derived from an EMBL/GenBank/DDBJ whole genome shotgun (WGS) entry which is preliminary data.</text>
</comment>
<organism evidence="1 2">
    <name type="scientific">Pocillopora damicornis</name>
    <name type="common">Cauliflower coral</name>
    <name type="synonym">Millepora damicornis</name>
    <dbReference type="NCBI Taxonomy" id="46731"/>
    <lineage>
        <taxon>Eukaryota</taxon>
        <taxon>Metazoa</taxon>
        <taxon>Cnidaria</taxon>
        <taxon>Anthozoa</taxon>
        <taxon>Hexacorallia</taxon>
        <taxon>Scleractinia</taxon>
        <taxon>Astrocoeniina</taxon>
        <taxon>Pocilloporidae</taxon>
        <taxon>Pocillopora</taxon>
    </lineage>
</organism>
<accession>A0A3M6U5S4</accession>
<dbReference type="Proteomes" id="UP000275408">
    <property type="component" value="Unassembled WGS sequence"/>
</dbReference>
<sequence>MKVTLGQSYNKNKEDDANKRYVLIDGIDIRTLNLQRARLKLHLLTGEGDKVQLRFSVGERQLVCLTCSASFHHKFKDFKVLTIAHRLNTIMNYDKVLILGRLELMGLNFKQ</sequence>
<dbReference type="EMBL" id="RCHS01002221">
    <property type="protein sequence ID" value="RMX48951.1"/>
    <property type="molecule type" value="Genomic_DNA"/>
</dbReference>
<dbReference type="STRING" id="46731.A0A3M6U5S4"/>
<protein>
    <submittedName>
        <fullName evidence="1">Uncharacterized protein</fullName>
    </submittedName>
</protein>
<evidence type="ECO:0000313" key="1">
    <source>
        <dbReference type="EMBL" id="RMX48951.1"/>
    </source>
</evidence>
<proteinExistence type="predicted"/>
<name>A0A3M6U5S4_POCDA</name>
<gene>
    <name evidence="1" type="ORF">pdam_00008283</name>
</gene>
<dbReference type="AlphaFoldDB" id="A0A3M6U5S4"/>